<name>A0A7W6G0E2_9HYPH</name>
<protein>
    <recommendedName>
        <fullName evidence="1">Glycosyltransferase 2-like domain-containing protein</fullName>
    </recommendedName>
</protein>
<comment type="caution">
    <text evidence="2">The sequence shown here is derived from an EMBL/GenBank/DDBJ whole genome shotgun (WGS) entry which is preliminary data.</text>
</comment>
<gene>
    <name evidence="2" type="ORF">GGQ73_000525</name>
</gene>
<dbReference type="InterPro" id="IPR050834">
    <property type="entry name" value="Glycosyltransf_2"/>
</dbReference>
<proteinExistence type="predicted"/>
<dbReference type="InterPro" id="IPR001173">
    <property type="entry name" value="Glyco_trans_2-like"/>
</dbReference>
<organism evidence="2 3">
    <name type="scientific">Rhizobium skierniewicense</name>
    <dbReference type="NCBI Taxonomy" id="984260"/>
    <lineage>
        <taxon>Bacteria</taxon>
        <taxon>Pseudomonadati</taxon>
        <taxon>Pseudomonadota</taxon>
        <taxon>Alphaproteobacteria</taxon>
        <taxon>Hyphomicrobiales</taxon>
        <taxon>Rhizobiaceae</taxon>
        <taxon>Rhizobium/Agrobacterium group</taxon>
        <taxon>Rhizobium</taxon>
    </lineage>
</organism>
<keyword evidence="3" id="KW-1185">Reference proteome</keyword>
<feature type="domain" description="Glycosyltransferase 2-like" evidence="1">
    <location>
        <begin position="12"/>
        <end position="136"/>
    </location>
</feature>
<evidence type="ECO:0000313" key="2">
    <source>
        <dbReference type="EMBL" id="MBB3944602.1"/>
    </source>
</evidence>
<evidence type="ECO:0000313" key="3">
    <source>
        <dbReference type="Proteomes" id="UP000565286"/>
    </source>
</evidence>
<dbReference type="EMBL" id="JACIDV010000001">
    <property type="protein sequence ID" value="MBB3944602.1"/>
    <property type="molecule type" value="Genomic_DNA"/>
</dbReference>
<evidence type="ECO:0000259" key="1">
    <source>
        <dbReference type="Pfam" id="PF00535"/>
    </source>
</evidence>
<sequence>MPEANLADPLVTVVVPSFNQGRFLDQALTSVFEQDIPLEVFVLDGGSSDNSLNVIDRWRDRLAGYRSRKDDGQAAAINEGVAKGRAEYVCWLNSDDWFLPGALARLIKTAETHPDAPMVYGRCWNHHENTGVRRPVWVEPFSEHRLALRCIISQPATLIRRAAWERIGGVDPTLHMTMDYDLWWRLYKTVGSPRYIDDFVAVNRVHEATKTRNNRRLHYQEAIDLVRRHYGSVPLKWWIAQPYAVWWKSLSL</sequence>
<dbReference type="AlphaFoldDB" id="A0A7W6G0E2"/>
<dbReference type="PANTHER" id="PTHR43685">
    <property type="entry name" value="GLYCOSYLTRANSFERASE"/>
    <property type="match status" value="1"/>
</dbReference>
<dbReference type="InterPro" id="IPR029044">
    <property type="entry name" value="Nucleotide-diphossugar_trans"/>
</dbReference>
<reference evidence="2 3" key="1">
    <citation type="submission" date="2020-08" db="EMBL/GenBank/DDBJ databases">
        <title>Genomic Encyclopedia of Type Strains, Phase IV (KMG-IV): sequencing the most valuable type-strain genomes for metagenomic binning, comparative biology and taxonomic classification.</title>
        <authorList>
            <person name="Goeker M."/>
        </authorList>
    </citation>
    <scope>NUCLEOTIDE SEQUENCE [LARGE SCALE GENOMIC DNA]</scope>
    <source>
        <strain evidence="2 3">DSM 26438</strain>
    </source>
</reference>
<dbReference type="Proteomes" id="UP000565286">
    <property type="component" value="Unassembled WGS sequence"/>
</dbReference>
<dbReference type="Gene3D" id="3.90.550.10">
    <property type="entry name" value="Spore Coat Polysaccharide Biosynthesis Protein SpsA, Chain A"/>
    <property type="match status" value="1"/>
</dbReference>
<dbReference type="Pfam" id="PF00535">
    <property type="entry name" value="Glycos_transf_2"/>
    <property type="match status" value="1"/>
</dbReference>
<accession>A0A7W6G0E2</accession>
<dbReference type="PANTHER" id="PTHR43685:SF11">
    <property type="entry name" value="GLYCOSYLTRANSFERASE TAGX-RELATED"/>
    <property type="match status" value="1"/>
</dbReference>
<dbReference type="SUPFAM" id="SSF53448">
    <property type="entry name" value="Nucleotide-diphospho-sugar transferases"/>
    <property type="match status" value="1"/>
</dbReference>
<dbReference type="CDD" id="cd06433">
    <property type="entry name" value="GT_2_WfgS_like"/>
    <property type="match status" value="1"/>
</dbReference>